<protein>
    <recommendedName>
        <fullName evidence="1">Bacteriophage T5 Orf172 DNA-binding domain-containing protein</fullName>
    </recommendedName>
</protein>
<accession>A0A0F9JUD4</accession>
<comment type="caution">
    <text evidence="2">The sequence shown here is derived from an EMBL/GenBank/DDBJ whole genome shotgun (WGS) entry which is preliminary data.</text>
</comment>
<feature type="domain" description="Bacteriophage T5 Orf172 DNA-binding" evidence="1">
    <location>
        <begin position="10"/>
        <end position="82"/>
    </location>
</feature>
<reference evidence="2" key="1">
    <citation type="journal article" date="2015" name="Nature">
        <title>Complex archaea that bridge the gap between prokaryotes and eukaryotes.</title>
        <authorList>
            <person name="Spang A."/>
            <person name="Saw J.H."/>
            <person name="Jorgensen S.L."/>
            <person name="Zaremba-Niedzwiedzka K."/>
            <person name="Martijn J."/>
            <person name="Lind A.E."/>
            <person name="van Eijk R."/>
            <person name="Schleper C."/>
            <person name="Guy L."/>
            <person name="Ettema T.J."/>
        </authorList>
    </citation>
    <scope>NUCLEOTIDE SEQUENCE</scope>
</reference>
<name>A0A0F9JUD4_9ZZZZ</name>
<evidence type="ECO:0000313" key="2">
    <source>
        <dbReference type="EMBL" id="KKM73293.1"/>
    </source>
</evidence>
<dbReference type="Pfam" id="PF13455">
    <property type="entry name" value="MUG113"/>
    <property type="match status" value="1"/>
</dbReference>
<evidence type="ECO:0000259" key="1">
    <source>
        <dbReference type="SMART" id="SM00974"/>
    </source>
</evidence>
<organism evidence="2">
    <name type="scientific">marine sediment metagenome</name>
    <dbReference type="NCBI Taxonomy" id="412755"/>
    <lineage>
        <taxon>unclassified sequences</taxon>
        <taxon>metagenomes</taxon>
        <taxon>ecological metagenomes</taxon>
    </lineage>
</organism>
<dbReference type="InterPro" id="IPR018306">
    <property type="entry name" value="Phage_T5_Orf172_DNA-bd"/>
</dbReference>
<dbReference type="EMBL" id="LAZR01009324">
    <property type="protein sequence ID" value="KKM73293.1"/>
    <property type="molecule type" value="Genomic_DNA"/>
</dbReference>
<dbReference type="AlphaFoldDB" id="A0A0F9JUD4"/>
<gene>
    <name evidence="2" type="ORF">LCGC14_1411960</name>
</gene>
<proteinExistence type="predicted"/>
<dbReference type="SMART" id="SM00974">
    <property type="entry name" value="T5orf172"/>
    <property type="match status" value="1"/>
</dbReference>
<sequence length="107" mass="12770">MVYYLYIINCVGTDYYKIGVSDRPKSRVVTLQTGCPYCLELVKKYAFKTKLEAYAAEAVTHRVLNDHLVHGEWFKLKYFKLIRWEHITKGNRQQKEYAYRARLLSQQ</sequence>